<dbReference type="GO" id="GO:0005739">
    <property type="term" value="C:mitochondrion"/>
    <property type="evidence" value="ECO:0007669"/>
    <property type="project" value="TreeGrafter"/>
</dbReference>
<gene>
    <name evidence="2" type="ORF">C8A05DRAFT_35490</name>
</gene>
<accession>A0AAN6MHU3</accession>
<dbReference type="Gene3D" id="3.10.129.10">
    <property type="entry name" value="Hotdog Thioesterase"/>
    <property type="match status" value="1"/>
</dbReference>
<dbReference type="GO" id="GO:0019171">
    <property type="term" value="F:(3R)-hydroxyacyl-[acyl-carrier-protein] dehydratase activity"/>
    <property type="evidence" value="ECO:0007669"/>
    <property type="project" value="TreeGrafter"/>
</dbReference>
<feature type="non-terminal residue" evidence="2">
    <location>
        <position position="1"/>
    </location>
</feature>
<evidence type="ECO:0008006" key="4">
    <source>
        <dbReference type="Google" id="ProtNLM"/>
    </source>
</evidence>
<evidence type="ECO:0000313" key="3">
    <source>
        <dbReference type="Proteomes" id="UP001303889"/>
    </source>
</evidence>
<evidence type="ECO:0000256" key="1">
    <source>
        <dbReference type="SAM" id="MobiDB-lite"/>
    </source>
</evidence>
<protein>
    <recommendedName>
        <fullName evidence="4">MaoC-like domain-containing protein</fullName>
    </recommendedName>
</protein>
<keyword evidence="3" id="KW-1185">Reference proteome</keyword>
<proteinExistence type="predicted"/>
<reference evidence="2" key="2">
    <citation type="submission" date="2023-05" db="EMBL/GenBank/DDBJ databases">
        <authorList>
            <consortium name="Lawrence Berkeley National Laboratory"/>
            <person name="Steindorff A."/>
            <person name="Hensen N."/>
            <person name="Bonometti L."/>
            <person name="Westerberg I."/>
            <person name="Brannstrom I.O."/>
            <person name="Guillou S."/>
            <person name="Cros-Aarteil S."/>
            <person name="Calhoun S."/>
            <person name="Haridas S."/>
            <person name="Kuo A."/>
            <person name="Mondo S."/>
            <person name="Pangilinan J."/>
            <person name="Riley R."/>
            <person name="Labutti K."/>
            <person name="Andreopoulos B."/>
            <person name="Lipzen A."/>
            <person name="Chen C."/>
            <person name="Yanf M."/>
            <person name="Daum C."/>
            <person name="Ng V."/>
            <person name="Clum A."/>
            <person name="Ohm R."/>
            <person name="Martin F."/>
            <person name="Silar P."/>
            <person name="Natvig D."/>
            <person name="Lalanne C."/>
            <person name="Gautier V."/>
            <person name="Ament-Velasquez S.L."/>
            <person name="Kruys A."/>
            <person name="Hutchinson M.I."/>
            <person name="Powell A.J."/>
            <person name="Barry K."/>
            <person name="Miller A.N."/>
            <person name="Grigoriev I.V."/>
            <person name="Debuchy R."/>
            <person name="Gladieux P."/>
            <person name="Thoren M.H."/>
            <person name="Johannesson H."/>
        </authorList>
    </citation>
    <scope>NUCLEOTIDE SEQUENCE</scope>
    <source>
        <strain evidence="2">CBS 103.79</strain>
    </source>
</reference>
<evidence type="ECO:0000313" key="2">
    <source>
        <dbReference type="EMBL" id="KAK3900849.1"/>
    </source>
</evidence>
<feature type="region of interest" description="Disordered" evidence="1">
    <location>
        <begin position="162"/>
        <end position="189"/>
    </location>
</feature>
<dbReference type="PANTHER" id="PTHR28152">
    <property type="entry name" value="HYDROXYACYL-THIOESTER DEHYDRATASE TYPE 2, MITOCHONDRIAL"/>
    <property type="match status" value="1"/>
</dbReference>
<dbReference type="InterPro" id="IPR029069">
    <property type="entry name" value="HotDog_dom_sf"/>
</dbReference>
<name>A0AAN6MHU3_9PEZI</name>
<dbReference type="PANTHER" id="PTHR28152:SF1">
    <property type="entry name" value="HYDROXYACYL-THIOESTER DEHYDRATASE TYPE 2, MITOCHONDRIAL"/>
    <property type="match status" value="1"/>
</dbReference>
<dbReference type="Proteomes" id="UP001303889">
    <property type="component" value="Unassembled WGS sequence"/>
</dbReference>
<dbReference type="InterPro" id="IPR052741">
    <property type="entry name" value="Mitochondrial_HTD2"/>
</dbReference>
<dbReference type="SUPFAM" id="SSF54637">
    <property type="entry name" value="Thioesterase/thiol ester dehydrase-isomerase"/>
    <property type="match status" value="1"/>
</dbReference>
<sequence>REYGVVREDAREGGLQEPVVEEVRRLVFLRERERDGEGRVVGGTGERRAVKAAATPEFTFTLRPDATLLFHFSALTYNAHAIHLDPDYARNIEGYKERLVHGPLTLTLSLAALRACLAKLQPAQGNVTVQQRTPYVKSFTYRNLAPLYAGEELTVCLRRRKKQEAEDNSTPLHMGGQTGASEGGDSKTSGDELAWDVWIEGLDGGLAVKGRAVTTGVGQEA</sequence>
<organism evidence="2 3">
    <name type="scientific">Staphylotrichum tortipilum</name>
    <dbReference type="NCBI Taxonomy" id="2831512"/>
    <lineage>
        <taxon>Eukaryota</taxon>
        <taxon>Fungi</taxon>
        <taxon>Dikarya</taxon>
        <taxon>Ascomycota</taxon>
        <taxon>Pezizomycotina</taxon>
        <taxon>Sordariomycetes</taxon>
        <taxon>Sordariomycetidae</taxon>
        <taxon>Sordariales</taxon>
        <taxon>Chaetomiaceae</taxon>
        <taxon>Staphylotrichum</taxon>
    </lineage>
</organism>
<comment type="caution">
    <text evidence="2">The sequence shown here is derived from an EMBL/GenBank/DDBJ whole genome shotgun (WGS) entry which is preliminary data.</text>
</comment>
<dbReference type="AlphaFoldDB" id="A0AAN6MHU3"/>
<reference evidence="2" key="1">
    <citation type="journal article" date="2023" name="Mol. Phylogenet. Evol.">
        <title>Genome-scale phylogeny and comparative genomics of the fungal order Sordariales.</title>
        <authorList>
            <person name="Hensen N."/>
            <person name="Bonometti L."/>
            <person name="Westerberg I."/>
            <person name="Brannstrom I.O."/>
            <person name="Guillou S."/>
            <person name="Cros-Aarteil S."/>
            <person name="Calhoun S."/>
            <person name="Haridas S."/>
            <person name="Kuo A."/>
            <person name="Mondo S."/>
            <person name="Pangilinan J."/>
            <person name="Riley R."/>
            <person name="LaButti K."/>
            <person name="Andreopoulos B."/>
            <person name="Lipzen A."/>
            <person name="Chen C."/>
            <person name="Yan M."/>
            <person name="Daum C."/>
            <person name="Ng V."/>
            <person name="Clum A."/>
            <person name="Steindorff A."/>
            <person name="Ohm R.A."/>
            <person name="Martin F."/>
            <person name="Silar P."/>
            <person name="Natvig D.O."/>
            <person name="Lalanne C."/>
            <person name="Gautier V."/>
            <person name="Ament-Velasquez S.L."/>
            <person name="Kruys A."/>
            <person name="Hutchinson M.I."/>
            <person name="Powell A.J."/>
            <person name="Barry K."/>
            <person name="Miller A.N."/>
            <person name="Grigoriev I.V."/>
            <person name="Debuchy R."/>
            <person name="Gladieux P."/>
            <person name="Hiltunen Thoren M."/>
            <person name="Johannesson H."/>
        </authorList>
    </citation>
    <scope>NUCLEOTIDE SEQUENCE</scope>
    <source>
        <strain evidence="2">CBS 103.79</strain>
    </source>
</reference>
<dbReference type="EMBL" id="MU855631">
    <property type="protein sequence ID" value="KAK3900849.1"/>
    <property type="molecule type" value="Genomic_DNA"/>
</dbReference>